<dbReference type="CDD" id="cd04416">
    <property type="entry name" value="NDPk_TX"/>
    <property type="match status" value="1"/>
</dbReference>
<dbReference type="InParanoid" id="A0A6P5IMJ5"/>
<dbReference type="SMART" id="SM00562">
    <property type="entry name" value="NDK"/>
    <property type="match status" value="2"/>
</dbReference>
<feature type="compositionally biased region" description="Acidic residues" evidence="4">
    <location>
        <begin position="261"/>
        <end position="276"/>
    </location>
</feature>
<feature type="region of interest" description="Disordered" evidence="4">
    <location>
        <begin position="237"/>
        <end position="288"/>
    </location>
</feature>
<dbReference type="FunCoup" id="A0A6P5IMJ5">
    <property type="interactions" value="18"/>
</dbReference>
<dbReference type="InterPro" id="IPR017937">
    <property type="entry name" value="Thioredoxin_CS"/>
</dbReference>
<dbReference type="Proteomes" id="UP000515140">
    <property type="component" value="Unplaced"/>
</dbReference>
<dbReference type="GO" id="GO:0006228">
    <property type="term" value="P:UTP biosynthetic process"/>
    <property type="evidence" value="ECO:0007669"/>
    <property type="project" value="InterPro"/>
</dbReference>
<feature type="binding site" evidence="2">
    <location>
        <position position="577"/>
    </location>
    <ligand>
        <name>ATP</name>
        <dbReference type="ChEBI" id="CHEBI:30616"/>
    </ligand>
</feature>
<proteinExistence type="inferred from homology"/>
<dbReference type="InterPro" id="IPR036249">
    <property type="entry name" value="Thioredoxin-like_sf"/>
</dbReference>
<sequence length="608" mass="69651">MAGKKKEAQLQTLVNNETLWEEMLHNKGLTVIDVYQAWCGPCKAVQALFRRLKNDLSSEEELLHFVVAEADNLMSLQPFRDKCEPVFLFSLNGRIISMVKGANAPLISAKVIQLVEDEKKILAGEMSRPVLPELVLLDSDVDEDAVETPEAPVEDIYNVMIIRPQAVEEERVEEIEQMIVDFGAVIVGEEQRFLDDEQIRDFYDEASHKFNFEEFVSYTSNNPSYILGICLGPPVKESEEEKKKDQPEEKESQPVEKEDRAEGDEDQSAEEGDQSAEEPKKKEEKKPKSIRELLKSQRLIEVCDLIDDAQKARKHLIQFFPYFAKAKNLQPLVERTLAVIRPDLLRGNIEDVLELLQKEGFVAKMQKQLFLTEEEAKTFYSHHKYYDYFSTLIEHVSSAPILALCLERVNAVFYWRYILGPTAADENPTSLRNILGPEHCHFNQSHGKDSLQNLNEEILFCFPYERTVALIKPHAFQDLRGGIIRKIQEHGFVVSHLKEIQLTADKVEEIYRVLEEKDFFEDLLIHMIEGPCMAMIISKENAVQDWRKLAGPTDPEEARKVAPESIRALFGKDILDNAVHASSTKEHALKTIELLFGDIDLDSEDHEI</sequence>
<feature type="active site" description="Pros-phosphohistidine intermediate" evidence="2">
    <location>
        <position position="446"/>
    </location>
</feature>
<organism evidence="6 7">
    <name type="scientific">Phascolarctos cinereus</name>
    <name type="common">Koala</name>
    <dbReference type="NCBI Taxonomy" id="38626"/>
    <lineage>
        <taxon>Eukaryota</taxon>
        <taxon>Metazoa</taxon>
        <taxon>Chordata</taxon>
        <taxon>Craniata</taxon>
        <taxon>Vertebrata</taxon>
        <taxon>Euteleostomi</taxon>
        <taxon>Mammalia</taxon>
        <taxon>Metatheria</taxon>
        <taxon>Diprotodontia</taxon>
        <taxon>Phascolarctidae</taxon>
        <taxon>Phascolarctos</taxon>
    </lineage>
</organism>
<dbReference type="AlphaFoldDB" id="A0A6P5IMJ5"/>
<dbReference type="PROSITE" id="PS00194">
    <property type="entry name" value="THIOREDOXIN_1"/>
    <property type="match status" value="1"/>
</dbReference>
<feature type="compositionally biased region" description="Basic and acidic residues" evidence="4">
    <location>
        <begin position="237"/>
        <end position="260"/>
    </location>
</feature>
<dbReference type="GO" id="GO:0006241">
    <property type="term" value="P:CTP biosynthetic process"/>
    <property type="evidence" value="ECO:0007669"/>
    <property type="project" value="InterPro"/>
</dbReference>
<dbReference type="PRINTS" id="PR01243">
    <property type="entry name" value="NUCDPKINASE"/>
</dbReference>
<evidence type="ECO:0000256" key="2">
    <source>
        <dbReference type="PROSITE-ProRule" id="PRU00706"/>
    </source>
</evidence>
<feature type="binding site" evidence="2">
    <location>
        <position position="553"/>
    </location>
    <ligand>
        <name>ATP</name>
        <dbReference type="ChEBI" id="CHEBI:30616"/>
    </ligand>
</feature>
<dbReference type="RefSeq" id="XP_020820101.1">
    <property type="nucleotide sequence ID" value="XM_020964442.1"/>
</dbReference>
<dbReference type="Pfam" id="PF00085">
    <property type="entry name" value="Thioredoxin"/>
    <property type="match status" value="1"/>
</dbReference>
<keyword evidence="6" id="KW-1185">Reference proteome</keyword>
<evidence type="ECO:0000256" key="4">
    <source>
        <dbReference type="SAM" id="MobiDB-lite"/>
    </source>
</evidence>
<dbReference type="SUPFAM" id="SSF52833">
    <property type="entry name" value="Thioredoxin-like"/>
    <property type="match status" value="1"/>
</dbReference>
<comment type="caution">
    <text evidence="2">Lacks conserved residue(s) required for the propagation of feature annotation.</text>
</comment>
<dbReference type="GO" id="GO:0004550">
    <property type="term" value="F:nucleoside diphosphate kinase activity"/>
    <property type="evidence" value="ECO:0007669"/>
    <property type="project" value="InterPro"/>
</dbReference>
<feature type="binding site" evidence="2">
    <location>
        <position position="547"/>
    </location>
    <ligand>
        <name>ATP</name>
        <dbReference type="ChEBI" id="CHEBI:30616"/>
    </ligand>
</feature>
<accession>A0A6P5IMJ5</accession>
<dbReference type="Gene3D" id="3.30.70.141">
    <property type="entry name" value="Nucleoside diphosphate kinase-like domain"/>
    <property type="match status" value="3"/>
</dbReference>
<feature type="domain" description="Nucleoside diphosphate kinase-like" evidence="5">
    <location>
        <begin position="464"/>
        <end position="603"/>
    </location>
</feature>
<dbReference type="PANTHER" id="PTHR46135">
    <property type="entry name" value="NME/NM23 FAMILY MEMBER 8"/>
    <property type="match status" value="1"/>
</dbReference>
<dbReference type="InterPro" id="IPR051766">
    <property type="entry name" value="TXND_domain-containing"/>
</dbReference>
<feature type="binding site" evidence="2">
    <location>
        <position position="519"/>
    </location>
    <ligand>
        <name>ATP</name>
        <dbReference type="ChEBI" id="CHEBI:30616"/>
    </ligand>
</feature>
<dbReference type="PROSITE" id="PS51374">
    <property type="entry name" value="NDPK_LIKE"/>
    <property type="match status" value="3"/>
</dbReference>
<feature type="binding site" evidence="2">
    <location>
        <position position="472"/>
    </location>
    <ligand>
        <name>ATP</name>
        <dbReference type="ChEBI" id="CHEBI:30616"/>
    </ligand>
</feature>
<evidence type="ECO:0000313" key="7">
    <source>
        <dbReference type="RefSeq" id="XP_020820101.1"/>
    </source>
</evidence>
<evidence type="ECO:0000256" key="1">
    <source>
        <dbReference type="ARBA" id="ARBA00008142"/>
    </source>
</evidence>
<dbReference type="Gene3D" id="3.40.30.10">
    <property type="entry name" value="Glutaredoxin"/>
    <property type="match status" value="1"/>
</dbReference>
<dbReference type="PANTHER" id="PTHR46135:SF2">
    <property type="entry name" value="THIOREDOXIN DOMAIN-CONTAINING PROTEIN 3"/>
    <property type="match status" value="1"/>
</dbReference>
<gene>
    <name evidence="7" type="primary">NME8</name>
</gene>
<dbReference type="SUPFAM" id="SSF54919">
    <property type="entry name" value="Nucleoside diphosphate kinase, NDK"/>
    <property type="match status" value="3"/>
</dbReference>
<evidence type="ECO:0000313" key="6">
    <source>
        <dbReference type="Proteomes" id="UP000515140"/>
    </source>
</evidence>
<dbReference type="GeneID" id="110192963"/>
<dbReference type="InterPro" id="IPR034907">
    <property type="entry name" value="NDK-like_dom"/>
</dbReference>
<dbReference type="CDD" id="cd02948">
    <property type="entry name" value="TRX_NDPK"/>
    <property type="match status" value="1"/>
</dbReference>
<dbReference type="CTD" id="51314"/>
<feature type="domain" description="Nucleoside diphosphate kinase-like" evidence="5">
    <location>
        <begin position="333"/>
        <end position="463"/>
    </location>
</feature>
<feature type="binding site" evidence="2">
    <location>
        <position position="567"/>
    </location>
    <ligand>
        <name>ATP</name>
        <dbReference type="ChEBI" id="CHEBI:30616"/>
    </ligand>
</feature>
<name>A0A6P5IMJ5_PHACI</name>
<comment type="similarity">
    <text evidence="1 2 3">Belongs to the NDK family.</text>
</comment>
<feature type="active site" description="Pros-phosphohistidine intermediate" evidence="2">
    <location>
        <position position="580"/>
    </location>
</feature>
<dbReference type="InterPro" id="IPR013766">
    <property type="entry name" value="Thioredoxin_domain"/>
</dbReference>
<protein>
    <submittedName>
        <fullName evidence="7">Thioredoxin domain-containing protein 3 isoform X1</fullName>
    </submittedName>
</protein>
<evidence type="ECO:0000256" key="3">
    <source>
        <dbReference type="RuleBase" id="RU004011"/>
    </source>
</evidence>
<dbReference type="InterPro" id="IPR001564">
    <property type="entry name" value="Nucleoside_diP_kinase"/>
</dbReference>
<dbReference type="InterPro" id="IPR036850">
    <property type="entry name" value="NDK-like_dom_sf"/>
</dbReference>
<evidence type="ECO:0000259" key="5">
    <source>
        <dbReference type="SMART" id="SM00562"/>
    </source>
</evidence>
<dbReference type="Pfam" id="PF00334">
    <property type="entry name" value="NDK"/>
    <property type="match status" value="3"/>
</dbReference>
<reference evidence="7" key="1">
    <citation type="submission" date="2025-08" db="UniProtKB">
        <authorList>
            <consortium name="RefSeq"/>
        </authorList>
    </citation>
    <scope>IDENTIFICATION</scope>
    <source>
        <tissue evidence="7">Spleen</tissue>
    </source>
</reference>
<dbReference type="GO" id="GO:0006183">
    <property type="term" value="P:GTP biosynthetic process"/>
    <property type="evidence" value="ECO:0007669"/>
    <property type="project" value="InterPro"/>
</dbReference>
<feature type="compositionally biased region" description="Basic and acidic residues" evidence="4">
    <location>
        <begin position="277"/>
        <end position="288"/>
    </location>
</feature>
<dbReference type="KEGG" id="pcw:110192963"/>